<dbReference type="PANTHER" id="PTHR32322">
    <property type="entry name" value="INNER MEMBRANE TRANSPORTER"/>
    <property type="match status" value="1"/>
</dbReference>
<feature type="transmembrane region" description="Helical" evidence="7">
    <location>
        <begin position="63"/>
        <end position="87"/>
    </location>
</feature>
<evidence type="ECO:0000256" key="3">
    <source>
        <dbReference type="ARBA" id="ARBA00022475"/>
    </source>
</evidence>
<name>A0A4R1QG16_9BACL</name>
<keyword evidence="5 7" id="KW-1133">Transmembrane helix</keyword>
<sequence length="285" mass="31580">MKYYLLLLITSALWGGNFVAGKFLVGHASPLALTSMRWLLAILCLIPIVLWKERTLRLKKEAFASLLAMGLTGVIFFNVLMFQALQYTSADNVGLLSTLNPIAIAVVSYFFYHETLAKRQWLAMFISLLGVMIVMTHGHIETLLRLHFNIGDLFMLAAVLVWGLYSAFAKKAMKWHSPLEATFWSGVFGTIGMLPFTLSSFSIKTIDASFAFALLYTSFGATVLAMIFWNIGVQKIGGTKSGIFLNFNPLFTALFAYVWLGEQMNGAQLIGSIITISGVVLFAKK</sequence>
<feature type="domain" description="EamA" evidence="8">
    <location>
        <begin position="2"/>
        <end position="135"/>
    </location>
</feature>
<evidence type="ECO:0000256" key="1">
    <source>
        <dbReference type="ARBA" id="ARBA00004651"/>
    </source>
</evidence>
<dbReference type="AlphaFoldDB" id="A0A4R1QG16"/>
<feature type="transmembrane region" description="Helical" evidence="7">
    <location>
        <begin position="243"/>
        <end position="260"/>
    </location>
</feature>
<feature type="transmembrane region" description="Helical" evidence="7">
    <location>
        <begin position="121"/>
        <end position="140"/>
    </location>
</feature>
<evidence type="ECO:0000256" key="2">
    <source>
        <dbReference type="ARBA" id="ARBA00007362"/>
    </source>
</evidence>
<evidence type="ECO:0000313" key="10">
    <source>
        <dbReference type="Proteomes" id="UP000295658"/>
    </source>
</evidence>
<evidence type="ECO:0000259" key="8">
    <source>
        <dbReference type="Pfam" id="PF00892"/>
    </source>
</evidence>
<organism evidence="9 10">
    <name type="scientific">Thermolongibacillus altinsuensis</name>
    <dbReference type="NCBI Taxonomy" id="575256"/>
    <lineage>
        <taxon>Bacteria</taxon>
        <taxon>Bacillati</taxon>
        <taxon>Bacillota</taxon>
        <taxon>Bacilli</taxon>
        <taxon>Bacillales</taxon>
        <taxon>Anoxybacillaceae</taxon>
        <taxon>Thermolongibacillus</taxon>
    </lineage>
</organism>
<dbReference type="EMBL" id="SLUL01000007">
    <property type="protein sequence ID" value="TCL49254.1"/>
    <property type="molecule type" value="Genomic_DNA"/>
</dbReference>
<dbReference type="InterPro" id="IPR000620">
    <property type="entry name" value="EamA_dom"/>
</dbReference>
<proteinExistence type="inferred from homology"/>
<evidence type="ECO:0000256" key="7">
    <source>
        <dbReference type="SAM" id="Phobius"/>
    </source>
</evidence>
<comment type="caution">
    <text evidence="9">The sequence shown here is derived from an EMBL/GenBank/DDBJ whole genome shotgun (WGS) entry which is preliminary data.</text>
</comment>
<dbReference type="Proteomes" id="UP000295658">
    <property type="component" value="Unassembled WGS sequence"/>
</dbReference>
<feature type="domain" description="EamA" evidence="8">
    <location>
        <begin position="150"/>
        <end position="282"/>
    </location>
</feature>
<evidence type="ECO:0000256" key="4">
    <source>
        <dbReference type="ARBA" id="ARBA00022692"/>
    </source>
</evidence>
<evidence type="ECO:0000313" key="9">
    <source>
        <dbReference type="EMBL" id="TCL49254.1"/>
    </source>
</evidence>
<dbReference type="InterPro" id="IPR050638">
    <property type="entry name" value="AA-Vitamin_Transporters"/>
</dbReference>
<comment type="subcellular location">
    <subcellularLocation>
        <location evidence="1">Cell membrane</location>
        <topology evidence="1">Multi-pass membrane protein</topology>
    </subcellularLocation>
</comment>
<accession>A0A4R1QG16</accession>
<reference evidence="9 10" key="1">
    <citation type="submission" date="2019-03" db="EMBL/GenBank/DDBJ databases">
        <title>Genomic Encyclopedia of Type Strains, Phase IV (KMG-IV): sequencing the most valuable type-strain genomes for metagenomic binning, comparative biology and taxonomic classification.</title>
        <authorList>
            <person name="Goeker M."/>
        </authorList>
    </citation>
    <scope>NUCLEOTIDE SEQUENCE [LARGE SCALE GENOMIC DNA]</scope>
    <source>
        <strain evidence="9 10">DSM 24979</strain>
    </source>
</reference>
<feature type="transmembrane region" description="Helical" evidence="7">
    <location>
        <begin position="146"/>
        <end position="169"/>
    </location>
</feature>
<dbReference type="Pfam" id="PF00892">
    <property type="entry name" value="EamA"/>
    <property type="match status" value="2"/>
</dbReference>
<keyword evidence="3" id="KW-1003">Cell membrane</keyword>
<keyword evidence="10" id="KW-1185">Reference proteome</keyword>
<protein>
    <submittedName>
        <fullName evidence="9">Drug/metabolite transporter (DMT)-like permease</fullName>
    </submittedName>
</protein>
<dbReference type="SUPFAM" id="SSF103481">
    <property type="entry name" value="Multidrug resistance efflux transporter EmrE"/>
    <property type="match status" value="2"/>
</dbReference>
<evidence type="ECO:0000256" key="6">
    <source>
        <dbReference type="ARBA" id="ARBA00023136"/>
    </source>
</evidence>
<keyword evidence="4 7" id="KW-0812">Transmembrane</keyword>
<feature type="transmembrane region" description="Helical" evidence="7">
    <location>
        <begin position="181"/>
        <end position="203"/>
    </location>
</feature>
<gene>
    <name evidence="9" type="ORF">EDD69_10775</name>
</gene>
<dbReference type="InterPro" id="IPR037185">
    <property type="entry name" value="EmrE-like"/>
</dbReference>
<evidence type="ECO:0000256" key="5">
    <source>
        <dbReference type="ARBA" id="ARBA00022989"/>
    </source>
</evidence>
<feature type="transmembrane region" description="Helical" evidence="7">
    <location>
        <begin position="209"/>
        <end position="231"/>
    </location>
</feature>
<dbReference type="PANTHER" id="PTHR32322:SF18">
    <property type="entry name" value="S-ADENOSYLMETHIONINE_S-ADENOSYLHOMOCYSTEINE TRANSPORTER"/>
    <property type="match status" value="1"/>
</dbReference>
<dbReference type="RefSeq" id="WP_132948470.1">
    <property type="nucleotide sequence ID" value="NZ_BSVG01000003.1"/>
</dbReference>
<keyword evidence="6 7" id="KW-0472">Membrane</keyword>
<dbReference type="GO" id="GO:0005886">
    <property type="term" value="C:plasma membrane"/>
    <property type="evidence" value="ECO:0007669"/>
    <property type="project" value="UniProtKB-SubCell"/>
</dbReference>
<feature type="transmembrane region" description="Helical" evidence="7">
    <location>
        <begin position="31"/>
        <end position="51"/>
    </location>
</feature>
<feature type="transmembrane region" description="Helical" evidence="7">
    <location>
        <begin position="266"/>
        <end position="283"/>
    </location>
</feature>
<feature type="transmembrane region" description="Helical" evidence="7">
    <location>
        <begin position="93"/>
        <end position="112"/>
    </location>
</feature>
<dbReference type="OrthoDB" id="9805239at2"/>
<comment type="similarity">
    <text evidence="2">Belongs to the EamA transporter family.</text>
</comment>